<evidence type="ECO:0000256" key="12">
    <source>
        <dbReference type="SAM" id="Coils"/>
    </source>
</evidence>
<keyword evidence="2" id="KW-0813">Transport</keyword>
<dbReference type="Pfam" id="PF00358">
    <property type="entry name" value="PTS_EIIA_1"/>
    <property type="match status" value="1"/>
</dbReference>
<dbReference type="AlphaFoldDB" id="A0A7H0SNL7"/>
<reference evidence="17 18" key="1">
    <citation type="submission" date="2019-12" db="EMBL/GenBank/DDBJ databases">
        <title>Corynebacterium sp. nov., isolated from feces of the Anser Albifrons in China.</title>
        <authorList>
            <person name="Liu Q."/>
        </authorList>
    </citation>
    <scope>NUCLEOTIDE SEQUENCE [LARGE SCALE GENOMIC DNA]</scope>
    <source>
        <strain evidence="17 18">4H37-19</strain>
    </source>
</reference>
<evidence type="ECO:0000256" key="10">
    <source>
        <dbReference type="ARBA" id="ARBA00023136"/>
    </source>
</evidence>
<evidence type="ECO:0000256" key="9">
    <source>
        <dbReference type="ARBA" id="ARBA00022989"/>
    </source>
</evidence>
<dbReference type="InterPro" id="IPR018113">
    <property type="entry name" value="PTrfase_EIIB_Cys"/>
</dbReference>
<dbReference type="InterPro" id="IPR011055">
    <property type="entry name" value="Dup_hybrid_motif"/>
</dbReference>
<dbReference type="PROSITE" id="PS51103">
    <property type="entry name" value="PTS_EIIC_TYPE_1"/>
    <property type="match status" value="1"/>
</dbReference>
<evidence type="ECO:0000259" key="15">
    <source>
        <dbReference type="PROSITE" id="PS51098"/>
    </source>
</evidence>
<name>A0A7H0SNL7_9CORY</name>
<evidence type="ECO:0000256" key="4">
    <source>
        <dbReference type="ARBA" id="ARBA00022597"/>
    </source>
</evidence>
<dbReference type="InterPro" id="IPR036878">
    <property type="entry name" value="Glu_permease_IIB"/>
</dbReference>
<proteinExistence type="predicted"/>
<dbReference type="PROSITE" id="PS51093">
    <property type="entry name" value="PTS_EIIA_TYPE_1"/>
    <property type="match status" value="1"/>
</dbReference>
<evidence type="ECO:0000256" key="2">
    <source>
        <dbReference type="ARBA" id="ARBA00022448"/>
    </source>
</evidence>
<dbReference type="PROSITE" id="PS51098">
    <property type="entry name" value="PTS_EIIB_TYPE_1"/>
    <property type="match status" value="1"/>
</dbReference>
<dbReference type="PROSITE" id="PS00371">
    <property type="entry name" value="PTS_EIIA_TYPE_1_HIS"/>
    <property type="match status" value="1"/>
</dbReference>
<evidence type="ECO:0000256" key="11">
    <source>
        <dbReference type="PROSITE-ProRule" id="PRU00421"/>
    </source>
</evidence>
<keyword evidence="6" id="KW-0598">Phosphotransferase system</keyword>
<dbReference type="Proteomes" id="UP000516320">
    <property type="component" value="Chromosome"/>
</dbReference>
<dbReference type="Gene3D" id="2.70.70.10">
    <property type="entry name" value="Glucose Permease (Domain IIA)"/>
    <property type="match status" value="1"/>
</dbReference>
<feature type="transmembrane region" description="Helical" evidence="13">
    <location>
        <begin position="313"/>
        <end position="335"/>
    </location>
</feature>
<feature type="active site" description="Phosphocysteine intermediate; for EIIB activity" evidence="11">
    <location>
        <position position="27"/>
    </location>
</feature>
<dbReference type="PANTHER" id="PTHR30175">
    <property type="entry name" value="PHOSPHOTRANSFERASE SYSTEM TRANSPORT PROTEIN"/>
    <property type="match status" value="1"/>
</dbReference>
<organism evidence="17 18">
    <name type="scientific">Corynebacterium poyangense</name>
    <dbReference type="NCBI Taxonomy" id="2684405"/>
    <lineage>
        <taxon>Bacteria</taxon>
        <taxon>Bacillati</taxon>
        <taxon>Actinomycetota</taxon>
        <taxon>Actinomycetes</taxon>
        <taxon>Mycobacteriales</taxon>
        <taxon>Corynebacteriaceae</taxon>
        <taxon>Corynebacterium</taxon>
    </lineage>
</organism>
<keyword evidence="9 13" id="KW-1133">Transmembrane helix</keyword>
<keyword evidence="10 13" id="KW-0472">Membrane</keyword>
<dbReference type="InterPro" id="IPR001127">
    <property type="entry name" value="PTS_EIIA_1_perm"/>
</dbReference>
<keyword evidence="18" id="KW-1185">Reference proteome</keyword>
<evidence type="ECO:0000259" key="16">
    <source>
        <dbReference type="PROSITE" id="PS51103"/>
    </source>
</evidence>
<feature type="transmembrane region" description="Helical" evidence="13">
    <location>
        <begin position="239"/>
        <end position="256"/>
    </location>
</feature>
<sequence length="699" mass="75108">MASTTTTSQHILDNIGGPGNITSMTHCATRLRFQLADQSRVDIPALESDPAVLGVVKQGSTGLQVIMGGGVAEYYQGIKALPGMSGHGGEDSAQSGKKNYGGVRGKYGWVDYCFEVLSDTFRPILWALLGASLIITLLVLLDTFGVQDFRQEMTEQPPTFQFLHAMWKSVFYFLPIMVGATASRKLGANEWVGAAVPAALLTPTFIDMQKSAVEVSTSISDKSAYLTHVFGLPMYINDYSGQVFPPLFAAVVLYFVEKGLKKIIPGAIQMVFVPFFSLAIMIPLTAFVVGPFGLQVGNWIANFLFFLNETSPFILAVVIPLLYPFLVPLGLHWPLNAIMIVNLNTLQYDFIQGPMGAWNFACFGVITGVFILSLKEKNTQMRQVSAGGMFAGLLGGISEPSLYGVLLRYRRSYYRLLPGCLIGGIVMGIFNVKAYAFVFTSLLTVVAMKPVLGYCIGIAAAFFSSLLLTLFLDYRTKEEKAEMQARIAAEREAANEAEDERIAAIEDRNAAPVVAGGAGVATATATQTKPVAQTKPVKEALQPGTQTSVGAPLEGEAVELSEVPDPAFAQGALGQGIAIKPTGNTVVAPADGTIIAAQKTGHAVGLRLDSGIDMLIHIGIDTVQMQGDGFEVHVERKQHVKAGDKLITFDRDKIHAAGYSDITPVLISNTKKFAKVESYPASSVSIGQEVIKVYAKDGE</sequence>
<feature type="transmembrane region" description="Helical" evidence="13">
    <location>
        <begin position="419"/>
        <end position="439"/>
    </location>
</feature>
<evidence type="ECO:0000256" key="8">
    <source>
        <dbReference type="ARBA" id="ARBA00022777"/>
    </source>
</evidence>
<dbReference type="InterPro" id="IPR003352">
    <property type="entry name" value="PTS_EIIC"/>
</dbReference>
<feature type="transmembrane region" description="Helical" evidence="13">
    <location>
        <begin position="124"/>
        <end position="144"/>
    </location>
</feature>
<dbReference type="EMBL" id="CP046884">
    <property type="protein sequence ID" value="QNQ90142.1"/>
    <property type="molecule type" value="Genomic_DNA"/>
</dbReference>
<keyword evidence="7 13" id="KW-0812">Transmembrane</keyword>
<dbReference type="InterPro" id="IPR050558">
    <property type="entry name" value="PTS_Sugar-Specific_Components"/>
</dbReference>
<dbReference type="GO" id="GO:0008982">
    <property type="term" value="F:protein-N(PI)-phosphohistidine-sugar phosphotransferase activity"/>
    <property type="evidence" value="ECO:0007669"/>
    <property type="project" value="InterPro"/>
</dbReference>
<dbReference type="Pfam" id="PF00367">
    <property type="entry name" value="PTS_EIIB"/>
    <property type="match status" value="1"/>
</dbReference>
<dbReference type="InterPro" id="IPR013013">
    <property type="entry name" value="PTS_EIIC_1"/>
</dbReference>
<evidence type="ECO:0000259" key="14">
    <source>
        <dbReference type="PROSITE" id="PS51093"/>
    </source>
</evidence>
<keyword evidence="5" id="KW-0808">Transferase</keyword>
<dbReference type="Gene3D" id="3.30.1360.60">
    <property type="entry name" value="Glucose permease domain IIB"/>
    <property type="match status" value="1"/>
</dbReference>
<feature type="domain" description="PTS EIIA type-1" evidence="14">
    <location>
        <begin position="565"/>
        <end position="669"/>
    </location>
</feature>
<feature type="domain" description="PTS EIIB type-1" evidence="15">
    <location>
        <begin position="5"/>
        <end position="88"/>
    </location>
</feature>
<dbReference type="SUPFAM" id="SSF51261">
    <property type="entry name" value="Duplicated hybrid motif"/>
    <property type="match status" value="1"/>
</dbReference>
<dbReference type="NCBIfam" id="TIGR00830">
    <property type="entry name" value="PTBA"/>
    <property type="match status" value="1"/>
</dbReference>
<evidence type="ECO:0000256" key="1">
    <source>
        <dbReference type="ARBA" id="ARBA00004651"/>
    </source>
</evidence>
<keyword evidence="3" id="KW-1003">Cell membrane</keyword>
<feature type="transmembrane region" description="Helical" evidence="13">
    <location>
        <begin position="268"/>
        <end position="293"/>
    </location>
</feature>
<dbReference type="CDD" id="cd00212">
    <property type="entry name" value="PTS_IIB_glc"/>
    <property type="match status" value="1"/>
</dbReference>
<feature type="transmembrane region" description="Helical" evidence="13">
    <location>
        <begin position="165"/>
        <end position="182"/>
    </location>
</feature>
<gene>
    <name evidence="17" type="ORF">GP475_05405</name>
</gene>
<evidence type="ECO:0000313" key="18">
    <source>
        <dbReference type="Proteomes" id="UP000516320"/>
    </source>
</evidence>
<evidence type="ECO:0000256" key="7">
    <source>
        <dbReference type="ARBA" id="ARBA00022692"/>
    </source>
</evidence>
<keyword evidence="4" id="KW-0762">Sugar transport</keyword>
<evidence type="ECO:0000256" key="13">
    <source>
        <dbReference type="SAM" id="Phobius"/>
    </source>
</evidence>
<feature type="transmembrane region" description="Helical" evidence="13">
    <location>
        <begin position="451"/>
        <end position="472"/>
    </location>
</feature>
<dbReference type="KEGG" id="cpoy:GP475_05405"/>
<evidence type="ECO:0000313" key="17">
    <source>
        <dbReference type="EMBL" id="QNQ90142.1"/>
    </source>
</evidence>
<dbReference type="InterPro" id="IPR001996">
    <property type="entry name" value="PTS_IIB_1"/>
</dbReference>
<protein>
    <submittedName>
        <fullName evidence="17">PTS beta-glucoside transporter subunit EIIBCA</fullName>
    </submittedName>
</protein>
<dbReference type="PANTHER" id="PTHR30175:SF1">
    <property type="entry name" value="PTS SYSTEM ARBUTIN-, CELLOBIOSE-, AND SALICIN-SPECIFIC EIIBC COMPONENT-RELATED"/>
    <property type="match status" value="1"/>
</dbReference>
<comment type="subcellular location">
    <subcellularLocation>
        <location evidence="1">Cell membrane</location>
        <topology evidence="1">Multi-pass membrane protein</topology>
    </subcellularLocation>
</comment>
<feature type="coiled-coil region" evidence="12">
    <location>
        <begin position="480"/>
        <end position="507"/>
    </location>
</feature>
<dbReference type="RefSeq" id="WP_187975601.1">
    <property type="nucleotide sequence ID" value="NZ_CP046884.1"/>
</dbReference>
<dbReference type="GO" id="GO:0005886">
    <property type="term" value="C:plasma membrane"/>
    <property type="evidence" value="ECO:0007669"/>
    <property type="project" value="UniProtKB-SubCell"/>
</dbReference>
<dbReference type="GO" id="GO:0016301">
    <property type="term" value="F:kinase activity"/>
    <property type="evidence" value="ECO:0007669"/>
    <property type="project" value="UniProtKB-KW"/>
</dbReference>
<dbReference type="SUPFAM" id="SSF55604">
    <property type="entry name" value="Glucose permease domain IIB"/>
    <property type="match status" value="1"/>
</dbReference>
<evidence type="ECO:0000256" key="6">
    <source>
        <dbReference type="ARBA" id="ARBA00022683"/>
    </source>
</evidence>
<dbReference type="Pfam" id="PF02378">
    <property type="entry name" value="PTS_EIIC"/>
    <property type="match status" value="1"/>
</dbReference>
<evidence type="ECO:0000256" key="3">
    <source>
        <dbReference type="ARBA" id="ARBA00022475"/>
    </source>
</evidence>
<dbReference type="PROSITE" id="PS01035">
    <property type="entry name" value="PTS_EIIB_TYPE_1_CYS"/>
    <property type="match status" value="1"/>
</dbReference>
<accession>A0A7H0SNL7</accession>
<evidence type="ECO:0000256" key="5">
    <source>
        <dbReference type="ARBA" id="ARBA00022679"/>
    </source>
</evidence>
<keyword evidence="8" id="KW-0418">Kinase</keyword>
<keyword evidence="12" id="KW-0175">Coiled coil</keyword>
<dbReference type="GO" id="GO:0009401">
    <property type="term" value="P:phosphoenolpyruvate-dependent sugar phosphotransferase system"/>
    <property type="evidence" value="ECO:0007669"/>
    <property type="project" value="UniProtKB-KW"/>
</dbReference>
<feature type="transmembrane region" description="Helical" evidence="13">
    <location>
        <begin position="386"/>
        <end position="407"/>
    </location>
</feature>
<feature type="domain" description="PTS EIIC type-1" evidence="16">
    <location>
        <begin position="115"/>
        <end position="488"/>
    </location>
</feature>
<dbReference type="FunFam" id="2.70.70.10:FF:000001">
    <property type="entry name" value="PTS system glucose-specific IIA component"/>
    <property type="match status" value="1"/>
</dbReference>
<feature type="transmembrane region" description="Helical" evidence="13">
    <location>
        <begin position="356"/>
        <end position="374"/>
    </location>
</feature>